<protein>
    <submittedName>
        <fullName evidence="1">Asparaginase</fullName>
    </submittedName>
</protein>
<evidence type="ECO:0000313" key="2">
    <source>
        <dbReference type="Proteomes" id="UP000824037"/>
    </source>
</evidence>
<dbReference type="InterPro" id="IPR010349">
    <property type="entry name" value="Asparaginase_II"/>
</dbReference>
<sequence length="312" mass="32206">MIESVHAGHLLAVAADGTEVLTLGEPEQQIYARSSLKPLQTVAMLRAGVRLTAEQIALACASHNGQTRHREVVRGLLTDAGLAEDQLQNTPDWPVDAAAAAAWRDAGRIQEPIAQNCSGKHAAMLATCVHRGWATEAYLDPEHPLQQHILAVIAELTGAEIRYLAVDGCGAPQPSTTVRGLARAFTRIATAAGGTAEHRVAAAMRAHPFLVAGTGRDATEAMQSVPGLIAKDGADGVYAAALPDGRAVALKIADGASRPRPVLLAAALHALGERGPWPWAQVPVLGHGEPVGSVLPAFQVDGGASPGAAGEG</sequence>
<dbReference type="AlphaFoldDB" id="A0A9D2EFW4"/>
<dbReference type="EMBL" id="DXBY01000258">
    <property type="protein sequence ID" value="HIZ37048.1"/>
    <property type="molecule type" value="Genomic_DNA"/>
</dbReference>
<name>A0A9D2EFW4_9MICO</name>
<accession>A0A9D2EFW4</accession>
<dbReference type="Pfam" id="PF06089">
    <property type="entry name" value="Asparaginase_II"/>
    <property type="match status" value="1"/>
</dbReference>
<dbReference type="PANTHER" id="PTHR42110:SF1">
    <property type="entry name" value="L-ASPARAGINASE, PUTATIVE (AFU_ORTHOLOGUE AFUA_3G11890)-RELATED"/>
    <property type="match status" value="1"/>
</dbReference>
<proteinExistence type="predicted"/>
<organism evidence="1 2">
    <name type="scientific">Candidatus Ruania gallistercoris</name>
    <dbReference type="NCBI Taxonomy" id="2838746"/>
    <lineage>
        <taxon>Bacteria</taxon>
        <taxon>Bacillati</taxon>
        <taxon>Actinomycetota</taxon>
        <taxon>Actinomycetes</taxon>
        <taxon>Micrococcales</taxon>
        <taxon>Ruaniaceae</taxon>
        <taxon>Ruania</taxon>
    </lineage>
</organism>
<comment type="caution">
    <text evidence="1">The sequence shown here is derived from an EMBL/GenBank/DDBJ whole genome shotgun (WGS) entry which is preliminary data.</text>
</comment>
<dbReference type="Proteomes" id="UP000824037">
    <property type="component" value="Unassembled WGS sequence"/>
</dbReference>
<reference evidence="1" key="2">
    <citation type="submission" date="2021-04" db="EMBL/GenBank/DDBJ databases">
        <authorList>
            <person name="Gilroy R."/>
        </authorList>
    </citation>
    <scope>NUCLEOTIDE SEQUENCE</scope>
    <source>
        <strain evidence="1">ChiGjej4B4-7305</strain>
    </source>
</reference>
<dbReference type="PANTHER" id="PTHR42110">
    <property type="entry name" value="L-ASPARAGINASE, PUTATIVE (AFU_ORTHOLOGUE AFUA_3G11890)-RELATED"/>
    <property type="match status" value="1"/>
</dbReference>
<evidence type="ECO:0000313" key="1">
    <source>
        <dbReference type="EMBL" id="HIZ37048.1"/>
    </source>
</evidence>
<gene>
    <name evidence="1" type="ORF">H9815_14840</name>
</gene>
<reference evidence="1" key="1">
    <citation type="journal article" date="2021" name="PeerJ">
        <title>Extensive microbial diversity within the chicken gut microbiome revealed by metagenomics and culture.</title>
        <authorList>
            <person name="Gilroy R."/>
            <person name="Ravi A."/>
            <person name="Getino M."/>
            <person name="Pursley I."/>
            <person name="Horton D.L."/>
            <person name="Alikhan N.F."/>
            <person name="Baker D."/>
            <person name="Gharbi K."/>
            <person name="Hall N."/>
            <person name="Watson M."/>
            <person name="Adriaenssens E.M."/>
            <person name="Foster-Nyarko E."/>
            <person name="Jarju S."/>
            <person name="Secka A."/>
            <person name="Antonio M."/>
            <person name="Oren A."/>
            <person name="Chaudhuri R.R."/>
            <person name="La Ragione R."/>
            <person name="Hildebrand F."/>
            <person name="Pallen M.J."/>
        </authorList>
    </citation>
    <scope>NUCLEOTIDE SEQUENCE</scope>
    <source>
        <strain evidence="1">ChiGjej4B4-7305</strain>
    </source>
</reference>